<dbReference type="KEGG" id="wco:G7084_02475"/>
<feature type="domain" description="ABC transmembrane type-1" evidence="8">
    <location>
        <begin position="69"/>
        <end position="258"/>
    </location>
</feature>
<keyword evidence="3" id="KW-1003">Cell membrane</keyword>
<comment type="subcellular location">
    <subcellularLocation>
        <location evidence="1 7">Cell membrane</location>
        <topology evidence="1 7">Multi-pass membrane protein</topology>
    </subcellularLocation>
</comment>
<organism evidence="9 10">
    <name type="scientific">Weissella coleopterorum</name>
    <dbReference type="NCBI Taxonomy" id="2714949"/>
    <lineage>
        <taxon>Bacteria</taxon>
        <taxon>Bacillati</taxon>
        <taxon>Bacillota</taxon>
        <taxon>Bacilli</taxon>
        <taxon>Lactobacillales</taxon>
        <taxon>Lactobacillaceae</taxon>
        <taxon>Weissella</taxon>
    </lineage>
</organism>
<evidence type="ECO:0000259" key="8">
    <source>
        <dbReference type="PROSITE" id="PS50928"/>
    </source>
</evidence>
<proteinExistence type="inferred from homology"/>
<feature type="transmembrane region" description="Helical" evidence="7">
    <location>
        <begin position="134"/>
        <end position="154"/>
    </location>
</feature>
<evidence type="ECO:0000256" key="3">
    <source>
        <dbReference type="ARBA" id="ARBA00022475"/>
    </source>
</evidence>
<feature type="transmembrane region" description="Helical" evidence="7">
    <location>
        <begin position="240"/>
        <end position="258"/>
    </location>
</feature>
<evidence type="ECO:0000256" key="4">
    <source>
        <dbReference type="ARBA" id="ARBA00022692"/>
    </source>
</evidence>
<dbReference type="Pfam" id="PF00528">
    <property type="entry name" value="BPD_transp_1"/>
    <property type="match status" value="1"/>
</dbReference>
<dbReference type="RefSeq" id="WP_166009747.1">
    <property type="nucleotide sequence ID" value="NZ_CP049888.1"/>
</dbReference>
<keyword evidence="5 7" id="KW-1133">Transmembrane helix</keyword>
<reference evidence="9 10" key="1">
    <citation type="submission" date="2020-03" db="EMBL/GenBank/DDBJ databases">
        <title>Weissella sp. nov., isolated from Cybister lewisianus.</title>
        <authorList>
            <person name="Hyun D.-W."/>
            <person name="Bae J.-W."/>
        </authorList>
    </citation>
    <scope>NUCLEOTIDE SEQUENCE [LARGE SCALE GENOMIC DNA]</scope>
    <source>
        <strain evidence="9 10">HDW19</strain>
    </source>
</reference>
<feature type="transmembrane region" description="Helical" evidence="7">
    <location>
        <begin position="104"/>
        <end position="122"/>
    </location>
</feature>
<dbReference type="PROSITE" id="PS50928">
    <property type="entry name" value="ABC_TM1"/>
    <property type="match status" value="1"/>
</dbReference>
<feature type="transmembrane region" description="Helical" evidence="7">
    <location>
        <begin position="9"/>
        <end position="29"/>
    </location>
</feature>
<dbReference type="SUPFAM" id="SSF161098">
    <property type="entry name" value="MetI-like"/>
    <property type="match status" value="1"/>
</dbReference>
<dbReference type="GO" id="GO:0005886">
    <property type="term" value="C:plasma membrane"/>
    <property type="evidence" value="ECO:0007669"/>
    <property type="project" value="UniProtKB-SubCell"/>
</dbReference>
<dbReference type="EMBL" id="CP049888">
    <property type="protein sequence ID" value="QIL50288.1"/>
    <property type="molecule type" value="Genomic_DNA"/>
</dbReference>
<dbReference type="PANTHER" id="PTHR43744">
    <property type="entry name" value="ABC TRANSPORTER PERMEASE PROTEIN MG189-RELATED-RELATED"/>
    <property type="match status" value="1"/>
</dbReference>
<evidence type="ECO:0000256" key="1">
    <source>
        <dbReference type="ARBA" id="ARBA00004651"/>
    </source>
</evidence>
<evidence type="ECO:0000256" key="5">
    <source>
        <dbReference type="ARBA" id="ARBA00022989"/>
    </source>
</evidence>
<gene>
    <name evidence="9" type="ORF">G7084_02475</name>
</gene>
<sequence length="273" mass="30770">MKISVNKIFIYLVLSIGAFSMLLPFYWMITTAFKTGFESLQTPITWWPKKLIWQNWSHAWQAAPFLQYLINSVIVALATTVGQIFTAILAAFAFSKLNFSGKKVLFGLLLMTMMVPIEILIIPNFVTLSQMKLINTYGALIIPWLGSFFAVFTLRQSFNMIPEQLYFAARLDGASDWLFLWQILVPNAKSSITAILLLQMIGSWNSFMWPLIVTNTENLRTLPVGLQAFSTDSGVNYPELMAASTFVILPMALLYVCFNKYVVIGISNNGLKG</sequence>
<keyword evidence="2 7" id="KW-0813">Transport</keyword>
<keyword evidence="4 7" id="KW-0812">Transmembrane</keyword>
<keyword evidence="10" id="KW-1185">Reference proteome</keyword>
<dbReference type="InterPro" id="IPR035906">
    <property type="entry name" value="MetI-like_sf"/>
</dbReference>
<dbReference type="PANTHER" id="PTHR43744:SF12">
    <property type="entry name" value="ABC TRANSPORTER PERMEASE PROTEIN MG189-RELATED"/>
    <property type="match status" value="1"/>
</dbReference>
<evidence type="ECO:0000256" key="7">
    <source>
        <dbReference type="RuleBase" id="RU363032"/>
    </source>
</evidence>
<evidence type="ECO:0000256" key="6">
    <source>
        <dbReference type="ARBA" id="ARBA00023136"/>
    </source>
</evidence>
<dbReference type="Proteomes" id="UP000500741">
    <property type="component" value="Chromosome"/>
</dbReference>
<evidence type="ECO:0000256" key="2">
    <source>
        <dbReference type="ARBA" id="ARBA00022448"/>
    </source>
</evidence>
<accession>A0A6G8AYZ5</accession>
<evidence type="ECO:0000313" key="9">
    <source>
        <dbReference type="EMBL" id="QIL50288.1"/>
    </source>
</evidence>
<dbReference type="CDD" id="cd06261">
    <property type="entry name" value="TM_PBP2"/>
    <property type="match status" value="1"/>
</dbReference>
<keyword evidence="6 7" id="KW-0472">Membrane</keyword>
<dbReference type="GO" id="GO:0055085">
    <property type="term" value="P:transmembrane transport"/>
    <property type="evidence" value="ECO:0007669"/>
    <property type="project" value="InterPro"/>
</dbReference>
<dbReference type="InterPro" id="IPR000515">
    <property type="entry name" value="MetI-like"/>
</dbReference>
<name>A0A6G8AYZ5_9LACO</name>
<protein>
    <submittedName>
        <fullName evidence="9">Carbohydrate ABC transporter permease</fullName>
    </submittedName>
</protein>
<feature type="transmembrane region" description="Helical" evidence="7">
    <location>
        <begin position="65"/>
        <end position="92"/>
    </location>
</feature>
<dbReference type="Gene3D" id="1.10.3720.10">
    <property type="entry name" value="MetI-like"/>
    <property type="match status" value="1"/>
</dbReference>
<evidence type="ECO:0000313" key="10">
    <source>
        <dbReference type="Proteomes" id="UP000500741"/>
    </source>
</evidence>
<dbReference type="AlphaFoldDB" id="A0A6G8AYZ5"/>
<comment type="similarity">
    <text evidence="7">Belongs to the binding-protein-dependent transport system permease family.</text>
</comment>